<sequence length="142" mass="16299">MDFARMLGQIHASISHQSADLEAKISRLERAKERINQEQSVSMTEIRRITQPELGSSWIGERANHFHETRNEAQQVMNSIVTQEYEDYQQTIEAKIRMLHAEKGMLDLASGLAFETDRLLAKGEDALDEAGSRINDLKRRLF</sequence>
<name>A0ABV6GHE8_9BACI</name>
<comment type="caution">
    <text evidence="2">The sequence shown here is derived from an EMBL/GenBank/DDBJ whole genome shotgun (WGS) entry which is preliminary data.</text>
</comment>
<dbReference type="Pfam" id="PF16888">
    <property type="entry name" value="YwqH-like"/>
    <property type="match status" value="1"/>
</dbReference>
<organism evidence="2 3">
    <name type="scientific">Metabacillus herbersteinensis</name>
    <dbReference type="NCBI Taxonomy" id="283816"/>
    <lineage>
        <taxon>Bacteria</taxon>
        <taxon>Bacillati</taxon>
        <taxon>Bacillota</taxon>
        <taxon>Bacilli</taxon>
        <taxon>Bacillales</taxon>
        <taxon>Bacillaceae</taxon>
        <taxon>Metabacillus</taxon>
    </lineage>
</organism>
<dbReference type="Proteomes" id="UP001589854">
    <property type="component" value="Unassembled WGS sequence"/>
</dbReference>
<protein>
    <submittedName>
        <fullName evidence="2">DUF5082 family protein</fullName>
    </submittedName>
</protein>
<dbReference type="EMBL" id="JBHLVO010000016">
    <property type="protein sequence ID" value="MFC0273110.1"/>
    <property type="molecule type" value="Genomic_DNA"/>
</dbReference>
<keyword evidence="3" id="KW-1185">Reference proteome</keyword>
<evidence type="ECO:0000313" key="3">
    <source>
        <dbReference type="Proteomes" id="UP001589854"/>
    </source>
</evidence>
<dbReference type="InterPro" id="IPR031681">
    <property type="entry name" value="YwqH-like"/>
</dbReference>
<accession>A0ABV6GHE8</accession>
<evidence type="ECO:0000313" key="2">
    <source>
        <dbReference type="EMBL" id="MFC0273110.1"/>
    </source>
</evidence>
<evidence type="ECO:0000256" key="1">
    <source>
        <dbReference type="SAM" id="Coils"/>
    </source>
</evidence>
<gene>
    <name evidence="2" type="ORF">ACFFIX_16965</name>
</gene>
<keyword evidence="1" id="KW-0175">Coiled coil</keyword>
<dbReference type="RefSeq" id="WP_378936090.1">
    <property type="nucleotide sequence ID" value="NZ_JBHLVO010000016.1"/>
</dbReference>
<reference evidence="2 3" key="1">
    <citation type="submission" date="2024-09" db="EMBL/GenBank/DDBJ databases">
        <authorList>
            <person name="Sun Q."/>
            <person name="Mori K."/>
        </authorList>
    </citation>
    <scope>NUCLEOTIDE SEQUENCE [LARGE SCALE GENOMIC DNA]</scope>
    <source>
        <strain evidence="2 3">CCM 7228</strain>
    </source>
</reference>
<proteinExistence type="predicted"/>
<feature type="coiled-coil region" evidence="1">
    <location>
        <begin position="11"/>
        <end position="41"/>
    </location>
</feature>